<dbReference type="GO" id="GO:0003700">
    <property type="term" value="F:DNA-binding transcription factor activity"/>
    <property type="evidence" value="ECO:0007669"/>
    <property type="project" value="InterPro"/>
</dbReference>
<dbReference type="GO" id="GO:0030170">
    <property type="term" value="F:pyridoxal phosphate binding"/>
    <property type="evidence" value="ECO:0007669"/>
    <property type="project" value="InterPro"/>
</dbReference>
<evidence type="ECO:0000256" key="1">
    <source>
        <dbReference type="ARBA" id="ARBA00005384"/>
    </source>
</evidence>
<dbReference type="Gene3D" id="3.90.1150.10">
    <property type="entry name" value="Aspartate Aminotransferase, domain 1"/>
    <property type="match status" value="1"/>
</dbReference>
<sequence>MNWQLPTGTDAPYLKLINLISTAITTGQLLPGSRLPPERQLAQSLHINRSTVQHAFNELVSRGILIRKIGSGTWVNSGKWGVLSQSVNWQSYLTTGRLSDPEHYMVQLRHLEADPASINLSHASITSNLALPITLRDLSSDELLNQETQTAITGATSLKTALVHRLSPVLGTALTPDQILITSGAQQAFYLITQGLLSYGDAIAIEAPSYFYQLSLFQAAGIRVFGVPLNDDGSLDLEVLQKLYYQHHLRFLFVNPTGQNPTSRTMPLAARQALITCCHRLQLPIVEDDPHGLTNAVTQHPIQPLKALDFDNVLYVGSLSTLTGAHTRIGWLIAPSAVTVRLAEIRQQMEAGISIFPQIVATQLLNQSILVDQINAQQQQLYQQQALLAACLAPFVQSNQLSYQLPQNGNSFWVHLHTRHSLTLSDYHQFLHHKVLVRPDFLFGVHQNCVRMSYPRLQPAQINDLQRRLATLLNELSD</sequence>
<reference evidence="8 9" key="1">
    <citation type="journal article" date="2015" name="Genome Announc.">
        <title>Expanding the biotechnology potential of lactobacilli through comparative genomics of 213 strains and associated genera.</title>
        <authorList>
            <person name="Sun Z."/>
            <person name="Harris H.M."/>
            <person name="McCann A."/>
            <person name="Guo C."/>
            <person name="Argimon S."/>
            <person name="Zhang W."/>
            <person name="Yang X."/>
            <person name="Jeffery I.B."/>
            <person name="Cooney J.C."/>
            <person name="Kagawa T.F."/>
            <person name="Liu W."/>
            <person name="Song Y."/>
            <person name="Salvetti E."/>
            <person name="Wrobel A."/>
            <person name="Rasinkangas P."/>
            <person name="Parkhill J."/>
            <person name="Rea M.C."/>
            <person name="O'Sullivan O."/>
            <person name="Ritari J."/>
            <person name="Douillard F.P."/>
            <person name="Paul Ross R."/>
            <person name="Yang R."/>
            <person name="Briner A.E."/>
            <person name="Felis G.E."/>
            <person name="de Vos W.M."/>
            <person name="Barrangou R."/>
            <person name="Klaenhammer T.R."/>
            <person name="Caufield P.W."/>
            <person name="Cui Y."/>
            <person name="Zhang H."/>
            <person name="O'Toole P.W."/>
        </authorList>
    </citation>
    <scope>NUCLEOTIDE SEQUENCE [LARGE SCALE GENOMIC DNA]</scope>
    <source>
        <strain evidence="8 9">DSM 20634</strain>
    </source>
</reference>
<dbReference type="Gene3D" id="1.10.10.10">
    <property type="entry name" value="Winged helix-like DNA-binding domain superfamily/Winged helix DNA-binding domain"/>
    <property type="match status" value="1"/>
</dbReference>
<dbReference type="SUPFAM" id="SSF46785">
    <property type="entry name" value="Winged helix' DNA-binding domain"/>
    <property type="match status" value="1"/>
</dbReference>
<dbReference type="GO" id="GO:0008483">
    <property type="term" value="F:transaminase activity"/>
    <property type="evidence" value="ECO:0007669"/>
    <property type="project" value="UniProtKB-KW"/>
</dbReference>
<comment type="similarity">
    <text evidence="1">In the C-terminal section; belongs to the class-I pyridoxal-phosphate-dependent aminotransferase family.</text>
</comment>
<proteinExistence type="inferred from homology"/>
<dbReference type="SUPFAM" id="SSF53383">
    <property type="entry name" value="PLP-dependent transferases"/>
    <property type="match status" value="1"/>
</dbReference>
<keyword evidence="3" id="KW-0663">Pyridoxal phosphate</keyword>
<dbReference type="CDD" id="cd00609">
    <property type="entry name" value="AAT_like"/>
    <property type="match status" value="1"/>
</dbReference>
<dbReference type="PATRIC" id="fig|1423813.3.peg.984"/>
<dbReference type="SMART" id="SM00345">
    <property type="entry name" value="HTH_GNTR"/>
    <property type="match status" value="1"/>
</dbReference>
<organism evidence="8 9">
    <name type="scientific">Paucilactobacillus vaccinostercus DSM 20634</name>
    <dbReference type="NCBI Taxonomy" id="1423813"/>
    <lineage>
        <taxon>Bacteria</taxon>
        <taxon>Bacillati</taxon>
        <taxon>Bacillota</taxon>
        <taxon>Bacilli</taxon>
        <taxon>Lactobacillales</taxon>
        <taxon>Lactobacillaceae</taxon>
        <taxon>Paucilactobacillus</taxon>
    </lineage>
</organism>
<dbReference type="CDD" id="cd07377">
    <property type="entry name" value="WHTH_GntR"/>
    <property type="match status" value="1"/>
</dbReference>
<protein>
    <submittedName>
        <fullName evidence="8">GntR family transcriptional regulator</fullName>
    </submittedName>
</protein>
<name>A0A0R2ABC8_9LACO</name>
<dbReference type="InterPro" id="IPR015424">
    <property type="entry name" value="PyrdxlP-dep_Trfase"/>
</dbReference>
<dbReference type="InterPro" id="IPR036390">
    <property type="entry name" value="WH_DNA-bd_sf"/>
</dbReference>
<dbReference type="PROSITE" id="PS50949">
    <property type="entry name" value="HTH_GNTR"/>
    <property type="match status" value="1"/>
</dbReference>
<dbReference type="RefSeq" id="WP_057781305.1">
    <property type="nucleotide sequence ID" value="NZ_AYYY01000070.1"/>
</dbReference>
<dbReference type="InterPro" id="IPR000524">
    <property type="entry name" value="Tscrpt_reg_HTH_GntR"/>
</dbReference>
<evidence type="ECO:0000256" key="4">
    <source>
        <dbReference type="ARBA" id="ARBA00023015"/>
    </source>
</evidence>
<evidence type="ECO:0000259" key="7">
    <source>
        <dbReference type="PROSITE" id="PS50949"/>
    </source>
</evidence>
<keyword evidence="2" id="KW-0032">Aminotransferase</keyword>
<dbReference type="Pfam" id="PF00155">
    <property type="entry name" value="Aminotran_1_2"/>
    <property type="match status" value="1"/>
</dbReference>
<evidence type="ECO:0000313" key="8">
    <source>
        <dbReference type="EMBL" id="KRM60323.1"/>
    </source>
</evidence>
<evidence type="ECO:0000256" key="3">
    <source>
        <dbReference type="ARBA" id="ARBA00022898"/>
    </source>
</evidence>
<dbReference type="InterPro" id="IPR015422">
    <property type="entry name" value="PyrdxlP-dep_Trfase_small"/>
</dbReference>
<evidence type="ECO:0000256" key="6">
    <source>
        <dbReference type="ARBA" id="ARBA00023163"/>
    </source>
</evidence>
<dbReference type="PRINTS" id="PR00035">
    <property type="entry name" value="HTHGNTR"/>
</dbReference>
<dbReference type="PANTHER" id="PTHR46577:SF2">
    <property type="entry name" value="TRANSCRIPTIONAL REGULATORY PROTEIN"/>
    <property type="match status" value="1"/>
</dbReference>
<dbReference type="InterPro" id="IPR015421">
    <property type="entry name" value="PyrdxlP-dep_Trfase_major"/>
</dbReference>
<dbReference type="PANTHER" id="PTHR46577">
    <property type="entry name" value="HTH-TYPE TRANSCRIPTIONAL REGULATORY PROTEIN GABR"/>
    <property type="match status" value="1"/>
</dbReference>
<accession>A0A0R2ABC8</accession>
<evidence type="ECO:0000256" key="5">
    <source>
        <dbReference type="ARBA" id="ARBA00023125"/>
    </source>
</evidence>
<dbReference type="EMBL" id="AYYY01000070">
    <property type="protein sequence ID" value="KRM60323.1"/>
    <property type="molecule type" value="Genomic_DNA"/>
</dbReference>
<dbReference type="InterPro" id="IPR004839">
    <property type="entry name" value="Aminotransferase_I/II_large"/>
</dbReference>
<dbReference type="OrthoDB" id="9802328at2"/>
<comment type="caution">
    <text evidence="8">The sequence shown here is derived from an EMBL/GenBank/DDBJ whole genome shotgun (WGS) entry which is preliminary data.</text>
</comment>
<dbReference type="InterPro" id="IPR036388">
    <property type="entry name" value="WH-like_DNA-bd_sf"/>
</dbReference>
<dbReference type="InterPro" id="IPR051446">
    <property type="entry name" value="HTH_trans_reg/aminotransferase"/>
</dbReference>
<keyword evidence="4" id="KW-0805">Transcription regulation</keyword>
<dbReference type="STRING" id="1423813.FC26_GL000960"/>
<dbReference type="Proteomes" id="UP000051733">
    <property type="component" value="Unassembled WGS sequence"/>
</dbReference>
<gene>
    <name evidence="8" type="ORF">FC26_GL000960</name>
</gene>
<keyword evidence="5" id="KW-0238">DNA-binding</keyword>
<keyword evidence="6" id="KW-0804">Transcription</keyword>
<feature type="domain" description="HTH gntR-type" evidence="7">
    <location>
        <begin position="10"/>
        <end position="78"/>
    </location>
</feature>
<evidence type="ECO:0000256" key="2">
    <source>
        <dbReference type="ARBA" id="ARBA00022576"/>
    </source>
</evidence>
<evidence type="ECO:0000313" key="9">
    <source>
        <dbReference type="Proteomes" id="UP000051733"/>
    </source>
</evidence>
<dbReference type="GO" id="GO:0003677">
    <property type="term" value="F:DNA binding"/>
    <property type="evidence" value="ECO:0007669"/>
    <property type="project" value="UniProtKB-KW"/>
</dbReference>
<dbReference type="AlphaFoldDB" id="A0A0R2ABC8"/>
<keyword evidence="9" id="KW-1185">Reference proteome</keyword>
<dbReference type="Gene3D" id="3.40.640.10">
    <property type="entry name" value="Type I PLP-dependent aspartate aminotransferase-like (Major domain)"/>
    <property type="match status" value="1"/>
</dbReference>
<dbReference type="Pfam" id="PF00392">
    <property type="entry name" value="GntR"/>
    <property type="match status" value="1"/>
</dbReference>
<keyword evidence="2" id="KW-0808">Transferase</keyword>